<gene>
    <name evidence="2" type="ORF">Dthio_PD1558</name>
</gene>
<dbReference type="AlphaFoldDB" id="D6SN81"/>
<feature type="compositionally biased region" description="Basic and acidic residues" evidence="1">
    <location>
        <begin position="27"/>
        <end position="37"/>
    </location>
</feature>
<keyword evidence="3" id="KW-1185">Reference proteome</keyword>
<organism evidence="2 3">
    <name type="scientific">Desulfonatronospira thiodismutans ASO3-1</name>
    <dbReference type="NCBI Taxonomy" id="555779"/>
    <lineage>
        <taxon>Bacteria</taxon>
        <taxon>Pseudomonadati</taxon>
        <taxon>Thermodesulfobacteriota</taxon>
        <taxon>Desulfovibrionia</taxon>
        <taxon>Desulfovibrionales</taxon>
        <taxon>Desulfonatronovibrionaceae</taxon>
        <taxon>Desulfonatronospira</taxon>
    </lineage>
</organism>
<sequence>MPGFQPLTRKDHAESVPAPLQSAELASVEHIEGRQDF</sequence>
<proteinExistence type="predicted"/>
<accession>D6SN81</accession>
<evidence type="ECO:0000256" key="1">
    <source>
        <dbReference type="SAM" id="MobiDB-lite"/>
    </source>
</evidence>
<evidence type="ECO:0000313" key="3">
    <source>
        <dbReference type="Proteomes" id="UP000005496"/>
    </source>
</evidence>
<feature type="region of interest" description="Disordered" evidence="1">
    <location>
        <begin position="1"/>
        <end position="37"/>
    </location>
</feature>
<reference evidence="2" key="1">
    <citation type="submission" date="2010-05" db="EMBL/GenBank/DDBJ databases">
        <title>The draft genome of Desulfonatronospira thiodismutans ASO3-1.</title>
        <authorList>
            <consortium name="US DOE Joint Genome Institute (JGI-PGF)"/>
            <person name="Lucas S."/>
            <person name="Copeland A."/>
            <person name="Lapidus A."/>
            <person name="Cheng J.-F."/>
            <person name="Bruce D."/>
            <person name="Goodwin L."/>
            <person name="Pitluck S."/>
            <person name="Chertkov O."/>
            <person name="Brettin T."/>
            <person name="Detter J.C."/>
            <person name="Han C."/>
            <person name="Land M.L."/>
            <person name="Hauser L."/>
            <person name="Kyrpides N."/>
            <person name="Mikhailova N."/>
            <person name="Muyzer G."/>
            <person name="Woyke T."/>
        </authorList>
    </citation>
    <scope>NUCLEOTIDE SEQUENCE [LARGE SCALE GENOMIC DNA]</scope>
    <source>
        <strain evidence="2">ASO3-1</strain>
    </source>
</reference>
<name>D6SN81_9BACT</name>
<dbReference type="Proteomes" id="UP000005496">
    <property type="component" value="Unassembled WGS sequence"/>
</dbReference>
<protein>
    <submittedName>
        <fullName evidence="2">Uncharacterized protein</fullName>
    </submittedName>
</protein>
<evidence type="ECO:0000313" key="2">
    <source>
        <dbReference type="EMBL" id="EFI34207.1"/>
    </source>
</evidence>
<dbReference type="EMBL" id="ACJN02000002">
    <property type="protein sequence ID" value="EFI34207.1"/>
    <property type="molecule type" value="Genomic_DNA"/>
</dbReference>
<comment type="caution">
    <text evidence="2">The sequence shown here is derived from an EMBL/GenBank/DDBJ whole genome shotgun (WGS) entry which is preliminary data.</text>
</comment>